<sequence length="256" mass="29000">MKKLTAIVVIVYFIPLLIWWLVFGMYSGGGISLNNSDWGAFGSFVGGVLSPLFSLISIIFLYLSIRKNNENHQDQLDSLKAHNRREQLVKLIDIYNSKLDEPVGRQFDSILCKSKSSGYKVNVYTDGSKYIDFPSGAMRDVIFGFYSSKSAKKRHSEEYIDLVKSIVANVELCFCKVLELLSSIENPQEFEDAVDIAEALSEFHTTIGLLEFNLSQLLYSDDSPLLERLALLNKRTKFKNEAVVRYLRIKEIKAAG</sequence>
<organism evidence="2 3">
    <name type="scientific">Vreelandella zhaodongensis</name>
    <name type="common">Halomonas zhaodongensis</name>
    <dbReference type="NCBI Taxonomy" id="1176240"/>
    <lineage>
        <taxon>Bacteria</taxon>
        <taxon>Pseudomonadati</taxon>
        <taxon>Pseudomonadota</taxon>
        <taxon>Gammaproteobacteria</taxon>
        <taxon>Oceanospirillales</taxon>
        <taxon>Halomonadaceae</taxon>
        <taxon>Vreelandella</taxon>
    </lineage>
</organism>
<gene>
    <name evidence="2" type="ORF">HZS79_09245</name>
</gene>
<dbReference type="EMBL" id="JACCDD010000004">
    <property type="protein sequence ID" value="NYS45126.1"/>
    <property type="molecule type" value="Genomic_DNA"/>
</dbReference>
<keyword evidence="1" id="KW-0812">Transmembrane</keyword>
<protein>
    <recommendedName>
        <fullName evidence="4">Phage abortive infection protein</fullName>
    </recommendedName>
</protein>
<dbReference type="RefSeq" id="WP_179927683.1">
    <property type="nucleotide sequence ID" value="NZ_JACCDD010000004.1"/>
</dbReference>
<keyword evidence="1" id="KW-0472">Membrane</keyword>
<keyword evidence="1" id="KW-1133">Transmembrane helix</keyword>
<comment type="caution">
    <text evidence="2">The sequence shown here is derived from an EMBL/GenBank/DDBJ whole genome shotgun (WGS) entry which is preliminary data.</text>
</comment>
<evidence type="ECO:0000256" key="1">
    <source>
        <dbReference type="SAM" id="Phobius"/>
    </source>
</evidence>
<feature type="transmembrane region" description="Helical" evidence="1">
    <location>
        <begin position="7"/>
        <end position="26"/>
    </location>
</feature>
<accession>A0ABX2SSQ0</accession>
<reference evidence="2 3" key="1">
    <citation type="journal article" date="2013" name="Antonie Van Leeuwenhoek">
        <title>Halomonas zhaodongensis sp. nov., a slightly halophilic bacterium isolated from saline-alkaline soils in Zhaodong, China.</title>
        <authorList>
            <person name="Jiang J."/>
            <person name="Pan Y."/>
            <person name="Meng L."/>
            <person name="Hu S."/>
            <person name="Zhang X."/>
            <person name="Hu B."/>
            <person name="Meng J."/>
            <person name="Li C."/>
            <person name="Huang H."/>
            <person name="Wang K."/>
            <person name="Su T."/>
        </authorList>
    </citation>
    <scope>NUCLEOTIDE SEQUENCE [LARGE SCALE GENOMIC DNA]</scope>
    <source>
        <strain evidence="2 3">NEAU-ST10-25</strain>
    </source>
</reference>
<evidence type="ECO:0000313" key="2">
    <source>
        <dbReference type="EMBL" id="NYS45126.1"/>
    </source>
</evidence>
<evidence type="ECO:0000313" key="3">
    <source>
        <dbReference type="Proteomes" id="UP000528918"/>
    </source>
</evidence>
<evidence type="ECO:0008006" key="4">
    <source>
        <dbReference type="Google" id="ProtNLM"/>
    </source>
</evidence>
<name>A0ABX2SSQ0_VREZH</name>
<feature type="transmembrane region" description="Helical" evidence="1">
    <location>
        <begin position="38"/>
        <end position="63"/>
    </location>
</feature>
<dbReference type="Proteomes" id="UP000528918">
    <property type="component" value="Unassembled WGS sequence"/>
</dbReference>
<proteinExistence type="predicted"/>
<keyword evidence="3" id="KW-1185">Reference proteome</keyword>